<dbReference type="EMBL" id="PVUE01000023">
    <property type="protein sequence ID" value="PRZ34826.1"/>
    <property type="molecule type" value="Genomic_DNA"/>
</dbReference>
<dbReference type="AlphaFoldDB" id="A0A2T0ZEQ4"/>
<evidence type="ECO:0000313" key="2">
    <source>
        <dbReference type="Proteomes" id="UP000237752"/>
    </source>
</evidence>
<name>A0A2T0ZEQ4_9ACTN</name>
<keyword evidence="2" id="KW-1185">Reference proteome</keyword>
<proteinExistence type="predicted"/>
<comment type="caution">
    <text evidence="1">The sequence shown here is derived from an EMBL/GenBank/DDBJ whole genome shotgun (WGS) entry which is preliminary data.</text>
</comment>
<dbReference type="Proteomes" id="UP000237752">
    <property type="component" value="Unassembled WGS sequence"/>
</dbReference>
<gene>
    <name evidence="1" type="ORF">CLV47_12358</name>
</gene>
<protein>
    <submittedName>
        <fullName evidence="1">Uncharacterized protein</fullName>
    </submittedName>
</protein>
<accession>A0A2T0ZEQ4</accession>
<feature type="non-terminal residue" evidence="1">
    <location>
        <position position="1"/>
    </location>
</feature>
<organism evidence="1 2">
    <name type="scientific">Antricoccus suffuscus</name>
    <dbReference type="NCBI Taxonomy" id="1629062"/>
    <lineage>
        <taxon>Bacteria</taxon>
        <taxon>Bacillati</taxon>
        <taxon>Actinomycetota</taxon>
        <taxon>Actinomycetes</taxon>
        <taxon>Geodermatophilales</taxon>
        <taxon>Antricoccaceae</taxon>
        <taxon>Antricoccus</taxon>
    </lineage>
</organism>
<sequence>TQRRGHTIDTDDADLIAVAADFGLRVF</sequence>
<evidence type="ECO:0000313" key="1">
    <source>
        <dbReference type="EMBL" id="PRZ34826.1"/>
    </source>
</evidence>
<reference evidence="1 2" key="1">
    <citation type="submission" date="2018-03" db="EMBL/GenBank/DDBJ databases">
        <title>Genomic Encyclopedia of Archaeal and Bacterial Type Strains, Phase II (KMG-II): from individual species to whole genera.</title>
        <authorList>
            <person name="Goeker M."/>
        </authorList>
    </citation>
    <scope>NUCLEOTIDE SEQUENCE [LARGE SCALE GENOMIC DNA]</scope>
    <source>
        <strain evidence="1 2">DSM 100065</strain>
    </source>
</reference>